<sequence length="178" mass="20819">MHLFFFFSFVAEVLLGFMLRVGICHFSRQEPQVIGTSVPSFRHFPYRAQDVLHLYRDFLRLIHQHPPQERADLLFRLHNEFYRRRHLTSPKMITGAIKRGEGILNVQRSMLESKTLRARGVSSREQGAQNVDGLWDQLQMLSGHVLPGLRNFRPSRNVLKGSYTQQATTQAVYSRRRL</sequence>
<organism evidence="3 4">
    <name type="scientific">Trypanosoma cruzi (strain CL Brener)</name>
    <dbReference type="NCBI Taxonomy" id="353153"/>
    <lineage>
        <taxon>Eukaryota</taxon>
        <taxon>Discoba</taxon>
        <taxon>Euglenozoa</taxon>
        <taxon>Kinetoplastea</taxon>
        <taxon>Metakinetoplastina</taxon>
        <taxon>Trypanosomatida</taxon>
        <taxon>Trypanosomatidae</taxon>
        <taxon>Trypanosoma</taxon>
        <taxon>Schizotrypanum</taxon>
    </lineage>
</organism>
<dbReference type="RefSeq" id="XP_813531.1">
    <property type="nucleotide sequence ID" value="XM_808438.1"/>
</dbReference>
<accession>Q4DGN6</accession>
<evidence type="ECO:0000313" key="3">
    <source>
        <dbReference type="EMBL" id="EAN91680.1"/>
    </source>
</evidence>
<dbReference type="PaxDb" id="353153-Q4DGN6"/>
<name>Q4DGN6_TRYCC</name>
<keyword evidence="1" id="KW-0732">Signal</keyword>
<feature type="signal peptide" evidence="1">
    <location>
        <begin position="1"/>
        <end position="16"/>
    </location>
</feature>
<comment type="caution">
    <text evidence="3">The sequence shown here is derived from an EMBL/GenBank/DDBJ whole genome shotgun (WGS) entry which is preliminary data.</text>
</comment>
<dbReference type="AlphaFoldDB" id="Q4DGN6"/>
<dbReference type="InterPro" id="IPR008011">
    <property type="entry name" value="Complex1_LYR_dom"/>
</dbReference>
<dbReference type="SMR" id="Q4DGN6"/>
<dbReference type="Proteomes" id="UP000002296">
    <property type="component" value="Unassembled WGS sequence"/>
</dbReference>
<dbReference type="CDD" id="cd20251">
    <property type="entry name" value="Complex1_LYR_SF"/>
    <property type="match status" value="1"/>
</dbReference>
<dbReference type="eggNOG" id="ENOG502S2PN">
    <property type="taxonomic scope" value="Eukaryota"/>
</dbReference>
<reference evidence="3 4" key="1">
    <citation type="journal article" date="2005" name="Science">
        <title>The genome sequence of Trypanosoma cruzi, etiologic agent of Chagas disease.</title>
        <authorList>
            <person name="El-Sayed N.M."/>
            <person name="Myler P.J."/>
            <person name="Bartholomeu D.C."/>
            <person name="Nilsson D."/>
            <person name="Aggarwal G."/>
            <person name="Tran A.N."/>
            <person name="Ghedin E."/>
            <person name="Worthey E.A."/>
            <person name="Delcher A.L."/>
            <person name="Blandin G."/>
            <person name="Westenberger S.J."/>
            <person name="Caler E."/>
            <person name="Cerqueira G.C."/>
            <person name="Branche C."/>
            <person name="Haas B."/>
            <person name="Anupama A."/>
            <person name="Arner E."/>
            <person name="Aslund L."/>
            <person name="Attipoe P."/>
            <person name="Bontempi E."/>
            <person name="Bringaud F."/>
            <person name="Burton P."/>
            <person name="Cadag E."/>
            <person name="Campbell D.A."/>
            <person name="Carrington M."/>
            <person name="Crabtree J."/>
            <person name="Darban H."/>
            <person name="da Silveira J.F."/>
            <person name="de Jong P."/>
            <person name="Edwards K."/>
            <person name="Englund P.T."/>
            <person name="Fazelina G."/>
            <person name="Feldblyum T."/>
            <person name="Ferella M."/>
            <person name="Frasch A.C."/>
            <person name="Gull K."/>
            <person name="Horn D."/>
            <person name="Hou L."/>
            <person name="Huang Y."/>
            <person name="Kindlund E."/>
            <person name="Klingbeil M."/>
            <person name="Kluge S."/>
            <person name="Koo H."/>
            <person name="Lacerda D."/>
            <person name="Levin M.J."/>
            <person name="Lorenzi H."/>
            <person name="Louie T."/>
            <person name="Machado C.R."/>
            <person name="McCulloch R."/>
            <person name="McKenna A."/>
            <person name="Mizuno Y."/>
            <person name="Mottram J.C."/>
            <person name="Nelson S."/>
            <person name="Ochaya S."/>
            <person name="Osoegawa K."/>
            <person name="Pai G."/>
            <person name="Parsons M."/>
            <person name="Pentony M."/>
            <person name="Pettersson U."/>
            <person name="Pop M."/>
            <person name="Ramirez J.L."/>
            <person name="Rinta J."/>
            <person name="Robertson L."/>
            <person name="Salzberg S.L."/>
            <person name="Sanchez D.O."/>
            <person name="Seyler A."/>
            <person name="Sharma R."/>
            <person name="Shetty J."/>
            <person name="Simpson A.J."/>
            <person name="Sisk E."/>
            <person name="Tammi M.T."/>
            <person name="Tarleton R."/>
            <person name="Teixeira S."/>
            <person name="Van Aken S."/>
            <person name="Vogt C."/>
            <person name="Ward P.N."/>
            <person name="Wickstead B."/>
            <person name="Wortman J."/>
            <person name="White O."/>
            <person name="Fraser C.M."/>
            <person name="Stuart K.D."/>
            <person name="Andersson B."/>
        </authorList>
    </citation>
    <scope>NUCLEOTIDE SEQUENCE [LARGE SCALE GENOMIC DNA]</scope>
    <source>
        <strain evidence="3 4">CL Brener</strain>
    </source>
</reference>
<proteinExistence type="predicted"/>
<dbReference type="InParanoid" id="Q4DGN6"/>
<dbReference type="GeneID" id="3544919"/>
<feature type="chain" id="PRO_5004236439" description="Complex 1 LYR protein domain-containing protein" evidence="1">
    <location>
        <begin position="17"/>
        <end position="178"/>
    </location>
</feature>
<feature type="domain" description="Complex 1 LYR protein" evidence="2">
    <location>
        <begin position="49"/>
        <end position="101"/>
    </location>
</feature>
<dbReference type="EMBL" id="AAHK01000502">
    <property type="protein sequence ID" value="EAN91680.1"/>
    <property type="molecule type" value="Genomic_DNA"/>
</dbReference>
<evidence type="ECO:0000313" key="4">
    <source>
        <dbReference type="Proteomes" id="UP000002296"/>
    </source>
</evidence>
<dbReference type="Pfam" id="PF05347">
    <property type="entry name" value="Complex1_LYR"/>
    <property type="match status" value="1"/>
</dbReference>
<protein>
    <recommendedName>
        <fullName evidence="2">Complex 1 LYR protein domain-containing protein</fullName>
    </recommendedName>
</protein>
<evidence type="ECO:0000259" key="2">
    <source>
        <dbReference type="Pfam" id="PF05347"/>
    </source>
</evidence>
<evidence type="ECO:0000256" key="1">
    <source>
        <dbReference type="SAM" id="SignalP"/>
    </source>
</evidence>
<gene>
    <name evidence="3" type="ORF">Tc00.1047053504157.30</name>
</gene>
<keyword evidence="4" id="KW-1185">Reference proteome</keyword>
<dbReference type="KEGG" id="tcr:504157.30"/>